<dbReference type="InterPro" id="IPR004563">
    <property type="entry name" value="Apolipo_AcylTrfase"/>
</dbReference>
<feature type="transmembrane region" description="Helical" evidence="9">
    <location>
        <begin position="119"/>
        <end position="144"/>
    </location>
</feature>
<feature type="transmembrane region" description="Helical" evidence="9">
    <location>
        <begin position="477"/>
        <end position="495"/>
    </location>
</feature>
<keyword evidence="12" id="KW-1185">Reference proteome</keyword>
<comment type="catalytic activity">
    <reaction evidence="9">
        <text>N-terminal S-1,2-diacyl-sn-glyceryl-L-cysteinyl-[lipoprotein] + a glycerophospholipid = N-acyl-S-1,2-diacyl-sn-glyceryl-L-cysteinyl-[lipoprotein] + a 2-acyl-sn-glycero-3-phospholipid + H(+)</text>
        <dbReference type="Rhea" id="RHEA:48228"/>
        <dbReference type="Rhea" id="RHEA-COMP:14681"/>
        <dbReference type="Rhea" id="RHEA-COMP:14684"/>
        <dbReference type="ChEBI" id="CHEBI:15378"/>
        <dbReference type="ChEBI" id="CHEBI:136912"/>
        <dbReference type="ChEBI" id="CHEBI:140656"/>
        <dbReference type="ChEBI" id="CHEBI:140657"/>
        <dbReference type="ChEBI" id="CHEBI:140660"/>
        <dbReference type="EC" id="2.3.1.269"/>
    </reaction>
</comment>
<comment type="pathway">
    <text evidence="9">Protein modification; lipoprotein biosynthesis (N-acyl transfer).</text>
</comment>
<dbReference type="EC" id="2.3.1.269" evidence="9"/>
<protein>
    <recommendedName>
        <fullName evidence="9">Apolipoprotein N-acyltransferase</fullName>
        <shortName evidence="9">ALP N-acyltransferase</shortName>
        <ecNumber evidence="9">2.3.1.269</ecNumber>
    </recommendedName>
</protein>
<gene>
    <name evidence="9 11" type="primary">lnt</name>
    <name evidence="11" type="ORF">M8A51_02905</name>
</gene>
<dbReference type="HAMAP" id="MF_01148">
    <property type="entry name" value="Lnt"/>
    <property type="match status" value="1"/>
</dbReference>
<dbReference type="Pfam" id="PF20154">
    <property type="entry name" value="LNT_N"/>
    <property type="match status" value="1"/>
</dbReference>
<dbReference type="Gene3D" id="3.60.110.10">
    <property type="entry name" value="Carbon-nitrogen hydrolase"/>
    <property type="match status" value="1"/>
</dbReference>
<dbReference type="SUPFAM" id="SSF56317">
    <property type="entry name" value="Carbon-nitrogen hydrolase"/>
    <property type="match status" value="1"/>
</dbReference>
<comment type="caution">
    <text evidence="11">The sequence shown here is derived from an EMBL/GenBank/DDBJ whole genome shotgun (WGS) entry which is preliminary data.</text>
</comment>
<feature type="transmembrane region" description="Helical" evidence="9">
    <location>
        <begin position="189"/>
        <end position="206"/>
    </location>
</feature>
<evidence type="ECO:0000259" key="10">
    <source>
        <dbReference type="PROSITE" id="PS50263"/>
    </source>
</evidence>
<comment type="similarity">
    <text evidence="2 9">Belongs to the CN hydrolase family. Apolipoprotein N-acyltransferase subfamily.</text>
</comment>
<organism evidence="11 12">
    <name type="scientific">Caldimonas mangrovi</name>
    <dbReference type="NCBI Taxonomy" id="2944811"/>
    <lineage>
        <taxon>Bacteria</taxon>
        <taxon>Pseudomonadati</taxon>
        <taxon>Pseudomonadota</taxon>
        <taxon>Betaproteobacteria</taxon>
        <taxon>Burkholderiales</taxon>
        <taxon>Sphaerotilaceae</taxon>
        <taxon>Caldimonas</taxon>
    </lineage>
</organism>
<dbReference type="NCBIfam" id="TIGR00546">
    <property type="entry name" value="lnt"/>
    <property type="match status" value="1"/>
</dbReference>
<keyword evidence="6 9" id="KW-1133">Transmembrane helix</keyword>
<evidence type="ECO:0000313" key="12">
    <source>
        <dbReference type="Proteomes" id="UP001165541"/>
    </source>
</evidence>
<dbReference type="PROSITE" id="PS50263">
    <property type="entry name" value="CN_HYDROLASE"/>
    <property type="match status" value="1"/>
</dbReference>
<dbReference type="Proteomes" id="UP001165541">
    <property type="component" value="Unassembled WGS sequence"/>
</dbReference>
<accession>A0ABT0YIB3</accession>
<dbReference type="PANTHER" id="PTHR38686:SF1">
    <property type="entry name" value="APOLIPOPROTEIN N-ACYLTRANSFERASE"/>
    <property type="match status" value="1"/>
</dbReference>
<evidence type="ECO:0000256" key="7">
    <source>
        <dbReference type="ARBA" id="ARBA00023136"/>
    </source>
</evidence>
<evidence type="ECO:0000256" key="1">
    <source>
        <dbReference type="ARBA" id="ARBA00004651"/>
    </source>
</evidence>
<dbReference type="CDD" id="cd07571">
    <property type="entry name" value="ALP_N-acyl_transferase"/>
    <property type="match status" value="1"/>
</dbReference>
<keyword evidence="4 9" id="KW-0808">Transferase</keyword>
<comment type="function">
    <text evidence="9">Catalyzes the phospholipid dependent N-acylation of the N-terminal cysteine of apolipoprotein, the last step in lipoprotein maturation.</text>
</comment>
<evidence type="ECO:0000256" key="2">
    <source>
        <dbReference type="ARBA" id="ARBA00010065"/>
    </source>
</evidence>
<reference evidence="11" key="1">
    <citation type="submission" date="2022-05" db="EMBL/GenBank/DDBJ databases">
        <title>Schlegelella sp. nov., isolated from mangrove soil.</title>
        <authorList>
            <person name="Liu Y."/>
            <person name="Ge X."/>
            <person name="Liu W."/>
        </authorList>
    </citation>
    <scope>NUCLEOTIDE SEQUENCE</scope>
    <source>
        <strain evidence="11">S2-27</strain>
    </source>
</reference>
<evidence type="ECO:0000256" key="5">
    <source>
        <dbReference type="ARBA" id="ARBA00022692"/>
    </source>
</evidence>
<feature type="domain" description="CN hydrolase" evidence="10">
    <location>
        <begin position="221"/>
        <end position="462"/>
    </location>
</feature>
<dbReference type="RefSeq" id="WP_251776628.1">
    <property type="nucleotide sequence ID" value="NZ_JAMKFE010000002.1"/>
</dbReference>
<dbReference type="Pfam" id="PF00795">
    <property type="entry name" value="CN_hydrolase"/>
    <property type="match status" value="1"/>
</dbReference>
<keyword evidence="5 9" id="KW-0812">Transmembrane</keyword>
<evidence type="ECO:0000256" key="9">
    <source>
        <dbReference type="HAMAP-Rule" id="MF_01148"/>
    </source>
</evidence>
<dbReference type="InterPro" id="IPR045378">
    <property type="entry name" value="LNT_N"/>
</dbReference>
<evidence type="ECO:0000256" key="6">
    <source>
        <dbReference type="ARBA" id="ARBA00022989"/>
    </source>
</evidence>
<dbReference type="InterPro" id="IPR036526">
    <property type="entry name" value="C-N_Hydrolase_sf"/>
</dbReference>
<evidence type="ECO:0000256" key="4">
    <source>
        <dbReference type="ARBA" id="ARBA00022679"/>
    </source>
</evidence>
<evidence type="ECO:0000313" key="11">
    <source>
        <dbReference type="EMBL" id="MCM5678476.1"/>
    </source>
</evidence>
<proteinExistence type="inferred from homology"/>
<feature type="transmembrane region" description="Helical" evidence="9">
    <location>
        <begin position="52"/>
        <end position="70"/>
    </location>
</feature>
<dbReference type="EMBL" id="JAMKFE010000002">
    <property type="protein sequence ID" value="MCM5678476.1"/>
    <property type="molecule type" value="Genomic_DNA"/>
</dbReference>
<feature type="transmembrane region" description="Helical" evidence="9">
    <location>
        <begin position="156"/>
        <end position="177"/>
    </location>
</feature>
<evidence type="ECO:0000256" key="3">
    <source>
        <dbReference type="ARBA" id="ARBA00022475"/>
    </source>
</evidence>
<feature type="transmembrane region" description="Helical" evidence="9">
    <location>
        <begin position="82"/>
        <end position="107"/>
    </location>
</feature>
<dbReference type="InterPro" id="IPR003010">
    <property type="entry name" value="C-N_Hydrolase"/>
</dbReference>
<keyword evidence="3 9" id="KW-1003">Cell membrane</keyword>
<keyword evidence="7 9" id="KW-0472">Membrane</keyword>
<sequence>MRRWADLLIAALAGAAHALAFGNAALWWLQLLALAVLVWRVNGAARPARAALLGWIFGTAWLVGGTWWLFVSMHRYGGLPAWLAGLAVLLLAGFLSLYLALALWWYVRSSARTRLWSPVLFAAVWLLAELARGVLFTGFPWVASGYAHVDGPLGTLAPYVGVYGIGFIAAWIAAAAAKLIGSGSRPRGWAPLLTALLLCVVASAVPHDFTVPTRTLTVTLLQGNVPQDEKFSQEHLPRVLEWYAEELEAATADLVVTPETAIPLLPQQLPPRYWEGRELHFAQSETAALIGIPLGDFVEGYTNSVVGLKNTRAPHYRYDKFHLVPFGEFIPFGFRWFVQMMNIPLGDFDRGPLNPPSFEVLGERIAPNICYEDLFGEELAARFVVPSQAPTMFVNVSNIGWFGDTVAVQQHLQISRMRALEFQLPMLRATNTGATAIIDHTGRVVQELAPFTRGVLTGPVHGRAGLTPFAQWASRAGLWPLVVLGVALLALSALWRRR</sequence>
<dbReference type="PANTHER" id="PTHR38686">
    <property type="entry name" value="APOLIPOPROTEIN N-ACYLTRANSFERASE"/>
    <property type="match status" value="1"/>
</dbReference>
<evidence type="ECO:0000256" key="8">
    <source>
        <dbReference type="ARBA" id="ARBA00023315"/>
    </source>
</evidence>
<keyword evidence="8 9" id="KW-0012">Acyltransferase</keyword>
<comment type="subcellular location">
    <subcellularLocation>
        <location evidence="1 9">Cell membrane</location>
        <topology evidence="1 9">Multi-pass membrane protein</topology>
    </subcellularLocation>
</comment>
<name>A0ABT0YIB3_9BURK</name>